<dbReference type="InterPro" id="IPR038342">
    <property type="entry name" value="HopAB_BAK-bd_sf"/>
</dbReference>
<feature type="compositionally biased region" description="Basic and acidic residues" evidence="6">
    <location>
        <begin position="83"/>
        <end position="104"/>
    </location>
</feature>
<evidence type="ECO:0000313" key="10">
    <source>
        <dbReference type="Proteomes" id="UP000271531"/>
    </source>
</evidence>
<evidence type="ECO:0000256" key="6">
    <source>
        <dbReference type="SAM" id="MobiDB-lite"/>
    </source>
</evidence>
<feature type="region of interest" description="Disordered" evidence="6">
    <location>
        <begin position="1"/>
        <end position="145"/>
    </location>
</feature>
<evidence type="ECO:0000256" key="1">
    <source>
        <dbReference type="ARBA" id="ARBA00004613"/>
    </source>
</evidence>
<accession>A0A3M6FL99</accession>
<dbReference type="Pfam" id="PF09046">
    <property type="entry name" value="AvrPtoB-E3_ubiq"/>
    <property type="match status" value="1"/>
</dbReference>
<feature type="domain" description="Effector protein HopAB BAK1-binding" evidence="8">
    <location>
        <begin position="287"/>
        <end position="377"/>
    </location>
</feature>
<feature type="region of interest" description="Disordered" evidence="6">
    <location>
        <begin position="215"/>
        <end position="289"/>
    </location>
</feature>
<gene>
    <name evidence="9" type="ORF">ALP03_01043</name>
</gene>
<dbReference type="InterPro" id="IPR033743">
    <property type="entry name" value="HopAB_PID"/>
</dbReference>
<dbReference type="EMBL" id="RBVA01001088">
    <property type="protein sequence ID" value="RMV81218.1"/>
    <property type="molecule type" value="Genomic_DNA"/>
</dbReference>
<comment type="caution">
    <text evidence="9">The sequence shown here is derived from an EMBL/GenBank/DDBJ whole genome shotgun (WGS) entry which is preliminary data.</text>
</comment>
<feature type="compositionally biased region" description="Low complexity" evidence="6">
    <location>
        <begin position="59"/>
        <end position="68"/>
    </location>
</feature>
<proteinExistence type="inferred from homology"/>
<evidence type="ECO:0000256" key="5">
    <source>
        <dbReference type="ARBA" id="ARBA00023026"/>
    </source>
</evidence>
<dbReference type="Gene3D" id="1.20.1280.110">
    <property type="match status" value="1"/>
</dbReference>
<feature type="domain" description="Effector protein HopAB E3 ubiquitin ligase" evidence="7">
    <location>
        <begin position="448"/>
        <end position="573"/>
    </location>
</feature>
<reference evidence="9 10" key="1">
    <citation type="submission" date="2018-08" db="EMBL/GenBank/DDBJ databases">
        <title>Recombination of ecologically and evolutionarily significant loci maintains genetic cohesion in the Pseudomonas syringae species complex.</title>
        <authorList>
            <person name="Dillon M."/>
            <person name="Thakur S."/>
            <person name="Almeida R.N.D."/>
            <person name="Weir B.S."/>
            <person name="Guttman D.S."/>
        </authorList>
    </citation>
    <scope>NUCLEOTIDE SEQUENCE [LARGE SCALE GENOMIC DNA]</scope>
    <source>
        <strain evidence="9 10">ICMP 4525</strain>
    </source>
</reference>
<evidence type="ECO:0000256" key="4">
    <source>
        <dbReference type="ARBA" id="ARBA00022978"/>
    </source>
</evidence>
<evidence type="ECO:0000256" key="3">
    <source>
        <dbReference type="ARBA" id="ARBA00022525"/>
    </source>
</evidence>
<evidence type="ECO:0000313" key="9">
    <source>
        <dbReference type="EMBL" id="RMV81218.1"/>
    </source>
</evidence>
<evidence type="ECO:0000259" key="7">
    <source>
        <dbReference type="Pfam" id="PF09046"/>
    </source>
</evidence>
<dbReference type="AlphaFoldDB" id="A0A3M6FL99"/>
<dbReference type="CDD" id="cd12802">
    <property type="entry name" value="HopAB_PID"/>
    <property type="match status" value="1"/>
</dbReference>
<dbReference type="InterPro" id="IPR038448">
    <property type="entry name" value="HopAB_E3_ubiquit_lig_sf"/>
</dbReference>
<feature type="compositionally biased region" description="Pro residues" evidence="6">
    <location>
        <begin position="378"/>
        <end position="390"/>
    </location>
</feature>
<feature type="compositionally biased region" description="Polar residues" evidence="6">
    <location>
        <begin position="266"/>
        <end position="276"/>
    </location>
</feature>
<feature type="compositionally biased region" description="Low complexity" evidence="6">
    <location>
        <begin position="220"/>
        <end position="250"/>
    </location>
</feature>
<dbReference type="GO" id="GO:0052040">
    <property type="term" value="P:symbiont-mediated perturbation of host programmed cell death"/>
    <property type="evidence" value="ECO:0007669"/>
    <property type="project" value="UniProtKB-KW"/>
</dbReference>
<dbReference type="Gene3D" id="1.20.1280.220">
    <property type="entry name" value="Effector protein HopAB, BAK1-interacting domain"/>
    <property type="match status" value="1"/>
</dbReference>
<keyword evidence="3" id="KW-0964">Secreted</keyword>
<keyword evidence="5" id="KW-0843">Virulence</keyword>
<dbReference type="Pfam" id="PF16847">
    <property type="entry name" value="AvrPtoB_bdg"/>
    <property type="match status" value="1"/>
</dbReference>
<comment type="similarity">
    <text evidence="2">Belongs to the HopAB family.</text>
</comment>
<dbReference type="InterPro" id="IPR031759">
    <property type="entry name" value="HopAB_BAK-bd"/>
</dbReference>
<dbReference type="Proteomes" id="UP000271531">
    <property type="component" value="Unassembled WGS sequence"/>
</dbReference>
<dbReference type="GO" id="GO:0005576">
    <property type="term" value="C:extracellular region"/>
    <property type="evidence" value="ECO:0007669"/>
    <property type="project" value="UniProtKB-SubCell"/>
</dbReference>
<name>A0A3M6FL99_PSEAJ</name>
<sequence length="573" mass="62394">MEPVLSLSPHIADFAGESARSQKTAEDQHMVGINRAGPSGAYITGHTDPEPASGRARESSSGASSSNSLQVPPPPSETSASQARDRRERLLRSRPLSRETREWLEQGMPPTAEAEVRSRPHGSADAAAPHAPAETRPRPQHAGVTAHANSIVQQLVSAGADLAHTRTTLRNIMRGEEMALSRAEQSILREHFPNMIATGINPHSELAIELRHALRRADRQQAASTPARTPTRPPAARTPTQSSSSSSQRSLFGRFARLMTPDQRRSSNASTSQTPVDRSPPRVNQVPIRPDRAAMRNRGNNQAAAALQGLVQQGVNLEDLRTALERHLLRHQPIPLDIAYALQSVGIPPSVDTAESLVESPLMDLSVALHRVLGPRPVSAPPRPAVPVHPPAASRRPDGARSSALRVIPEREDYENNVAYGMRLLNLNPGVGVRRVVAAFITDPADRPAVVDDIRAARDPITSQFNQLRTVSKAVVESQNPPFRDAEHHHPDDATHCLFGEPLSLENSRQQVIGLAGNPTDTSELYSQQGNKDLVFMDMKKLAQFLAGKPEHPMNRQPLDARTIANYAFRIVP</sequence>
<organism evidence="9 10">
    <name type="scientific">Pseudomonas amygdali pv. tabaci</name>
    <name type="common">Pseudomonas syringae pv. tabaci</name>
    <dbReference type="NCBI Taxonomy" id="322"/>
    <lineage>
        <taxon>Bacteria</taxon>
        <taxon>Pseudomonadati</taxon>
        <taxon>Pseudomonadota</taxon>
        <taxon>Gammaproteobacteria</taxon>
        <taxon>Pseudomonadales</taxon>
        <taxon>Pseudomonadaceae</taxon>
        <taxon>Pseudomonas</taxon>
        <taxon>Pseudomonas amygdali</taxon>
    </lineage>
</organism>
<dbReference type="Gene3D" id="3.30.40.110">
    <property type="entry name" value="AvrPtoB, C-terminal domain"/>
    <property type="match status" value="1"/>
</dbReference>
<feature type="region of interest" description="Disordered" evidence="6">
    <location>
        <begin position="378"/>
        <end position="402"/>
    </location>
</feature>
<evidence type="ECO:0000256" key="2">
    <source>
        <dbReference type="ARBA" id="ARBA00006282"/>
    </source>
</evidence>
<dbReference type="CDD" id="cd12803">
    <property type="entry name" value="HopAB_BID"/>
    <property type="match status" value="1"/>
</dbReference>
<keyword evidence="4" id="KW-0928">Hypersensitive response elicitation</keyword>
<evidence type="ECO:0000259" key="8">
    <source>
        <dbReference type="Pfam" id="PF16847"/>
    </source>
</evidence>
<comment type="subcellular location">
    <subcellularLocation>
        <location evidence="1">Secreted</location>
    </subcellularLocation>
</comment>
<protein>
    <submittedName>
        <fullName evidence="9">Type III effector HopAB2</fullName>
    </submittedName>
</protein>
<dbReference type="InterPro" id="IPR015133">
    <property type="entry name" value="E3_ubiquit_lig_AvrPtoB"/>
</dbReference>